<dbReference type="SUPFAM" id="SSF51430">
    <property type="entry name" value="NAD(P)-linked oxidoreductase"/>
    <property type="match status" value="1"/>
</dbReference>
<proteinExistence type="predicted"/>
<comment type="caution">
    <text evidence="2">The sequence shown here is derived from an EMBL/GenBank/DDBJ whole genome shotgun (WGS) entry which is preliminary data.</text>
</comment>
<organism evidence="2 3">
    <name type="scientific">Devosia nitrariae</name>
    <dbReference type="NCBI Taxonomy" id="2071872"/>
    <lineage>
        <taxon>Bacteria</taxon>
        <taxon>Pseudomonadati</taxon>
        <taxon>Pseudomonadota</taxon>
        <taxon>Alphaproteobacteria</taxon>
        <taxon>Hyphomicrobiales</taxon>
        <taxon>Devosiaceae</taxon>
        <taxon>Devosia</taxon>
    </lineage>
</organism>
<evidence type="ECO:0000259" key="1">
    <source>
        <dbReference type="Pfam" id="PF00248"/>
    </source>
</evidence>
<protein>
    <submittedName>
        <fullName evidence="2">Aldehyde reductase</fullName>
    </submittedName>
</protein>
<evidence type="ECO:0000313" key="3">
    <source>
        <dbReference type="Proteomes" id="UP001156691"/>
    </source>
</evidence>
<dbReference type="RefSeq" id="WP_284343515.1">
    <property type="nucleotide sequence ID" value="NZ_BSNS01000034.1"/>
</dbReference>
<dbReference type="EMBL" id="BSNS01000034">
    <property type="protein sequence ID" value="GLQ58117.1"/>
    <property type="molecule type" value="Genomic_DNA"/>
</dbReference>
<feature type="domain" description="NADP-dependent oxidoreductase" evidence="1">
    <location>
        <begin position="14"/>
        <end position="321"/>
    </location>
</feature>
<dbReference type="InterPro" id="IPR020471">
    <property type="entry name" value="AKR"/>
</dbReference>
<gene>
    <name evidence="2" type="ORF">GCM10010862_53760</name>
</gene>
<sequence>MQTATLGSIGRVSRLTLGGGGIGQVWGDTSREEAIAALRLAVEEGIDVIDAAPGYKVCEELIGEAFDGRLPEGVRITTKCGVVSTPPGEVYGKLRASLEKSLEDMRLETVDLMFLHNEISPDDFVYPEGNEKRGEFASTWSVYREAIIPAFERLVSEGLIGAWGITGVSVPEAILKALSEEPRPAVVQAVANLLDSPGGLMRRGMAPKQRSREIIAAAAAQGVGVMGIRAVQAGALTDRFDRPMDADNQDLPDFNRAAPFRDLCRHWGESPAIVAHRYALAMEGVDTVVLGVKNVAELREALAAEAAGPLEAERVATIDALGLRT</sequence>
<dbReference type="InterPro" id="IPR023210">
    <property type="entry name" value="NADP_OxRdtase_dom"/>
</dbReference>
<dbReference type="PANTHER" id="PTHR42686">
    <property type="entry name" value="GH17980P-RELATED"/>
    <property type="match status" value="1"/>
</dbReference>
<keyword evidence="3" id="KW-1185">Reference proteome</keyword>
<dbReference type="Pfam" id="PF00248">
    <property type="entry name" value="Aldo_ket_red"/>
    <property type="match status" value="1"/>
</dbReference>
<dbReference type="Proteomes" id="UP001156691">
    <property type="component" value="Unassembled WGS sequence"/>
</dbReference>
<accession>A0ABQ5WE56</accession>
<dbReference type="PANTHER" id="PTHR42686:SF1">
    <property type="entry name" value="GH17980P-RELATED"/>
    <property type="match status" value="1"/>
</dbReference>
<name>A0ABQ5WE56_9HYPH</name>
<dbReference type="InterPro" id="IPR036812">
    <property type="entry name" value="NAD(P)_OxRdtase_dom_sf"/>
</dbReference>
<dbReference type="Gene3D" id="3.20.20.100">
    <property type="entry name" value="NADP-dependent oxidoreductase domain"/>
    <property type="match status" value="1"/>
</dbReference>
<evidence type="ECO:0000313" key="2">
    <source>
        <dbReference type="EMBL" id="GLQ58117.1"/>
    </source>
</evidence>
<reference evidence="3" key="1">
    <citation type="journal article" date="2019" name="Int. J. Syst. Evol. Microbiol.">
        <title>The Global Catalogue of Microorganisms (GCM) 10K type strain sequencing project: providing services to taxonomists for standard genome sequencing and annotation.</title>
        <authorList>
            <consortium name="The Broad Institute Genomics Platform"/>
            <consortium name="The Broad Institute Genome Sequencing Center for Infectious Disease"/>
            <person name="Wu L."/>
            <person name="Ma J."/>
        </authorList>
    </citation>
    <scope>NUCLEOTIDE SEQUENCE [LARGE SCALE GENOMIC DNA]</scope>
    <source>
        <strain evidence="3">NBRC 112416</strain>
    </source>
</reference>